<evidence type="ECO:0000313" key="1">
    <source>
        <dbReference type="EMBL" id="GBP46262.1"/>
    </source>
</evidence>
<dbReference type="EMBL" id="BGZK01000480">
    <property type="protein sequence ID" value="GBP46262.1"/>
    <property type="molecule type" value="Genomic_DNA"/>
</dbReference>
<evidence type="ECO:0000313" key="2">
    <source>
        <dbReference type="Proteomes" id="UP000299102"/>
    </source>
</evidence>
<gene>
    <name evidence="1" type="ORF">EVAR_30391_1</name>
</gene>
<dbReference type="AlphaFoldDB" id="A0A4C1W6T7"/>
<comment type="caution">
    <text evidence="1">The sequence shown here is derived from an EMBL/GenBank/DDBJ whole genome shotgun (WGS) entry which is preliminary data.</text>
</comment>
<dbReference type="Proteomes" id="UP000299102">
    <property type="component" value="Unassembled WGS sequence"/>
</dbReference>
<sequence>MDASKVSQLAIRVRAVYTHSLDKPTDLRRQSRQLAADCARCPTRTDCVREAAVSAVVFRLVSESSDGAPPPDIVFLSEGKTLVTPRRPFKS</sequence>
<proteinExistence type="predicted"/>
<name>A0A4C1W6T7_EUMVA</name>
<protein>
    <submittedName>
        <fullName evidence="1">Uncharacterized protein</fullName>
    </submittedName>
</protein>
<accession>A0A4C1W6T7</accession>
<keyword evidence="2" id="KW-1185">Reference proteome</keyword>
<reference evidence="1 2" key="1">
    <citation type="journal article" date="2019" name="Commun. Biol.">
        <title>The bagworm genome reveals a unique fibroin gene that provides high tensile strength.</title>
        <authorList>
            <person name="Kono N."/>
            <person name="Nakamura H."/>
            <person name="Ohtoshi R."/>
            <person name="Tomita M."/>
            <person name="Numata K."/>
            <person name="Arakawa K."/>
        </authorList>
    </citation>
    <scope>NUCLEOTIDE SEQUENCE [LARGE SCALE GENOMIC DNA]</scope>
</reference>
<organism evidence="1 2">
    <name type="scientific">Eumeta variegata</name>
    <name type="common">Bagworm moth</name>
    <name type="synonym">Eumeta japonica</name>
    <dbReference type="NCBI Taxonomy" id="151549"/>
    <lineage>
        <taxon>Eukaryota</taxon>
        <taxon>Metazoa</taxon>
        <taxon>Ecdysozoa</taxon>
        <taxon>Arthropoda</taxon>
        <taxon>Hexapoda</taxon>
        <taxon>Insecta</taxon>
        <taxon>Pterygota</taxon>
        <taxon>Neoptera</taxon>
        <taxon>Endopterygota</taxon>
        <taxon>Lepidoptera</taxon>
        <taxon>Glossata</taxon>
        <taxon>Ditrysia</taxon>
        <taxon>Tineoidea</taxon>
        <taxon>Psychidae</taxon>
        <taxon>Oiketicinae</taxon>
        <taxon>Eumeta</taxon>
    </lineage>
</organism>